<dbReference type="InterPro" id="IPR006086">
    <property type="entry name" value="XPG-I_dom"/>
</dbReference>
<dbReference type="AlphaFoldDB" id="A0A3R7WTA3"/>
<dbReference type="PANTHER" id="PTHR11081:SF8">
    <property type="entry name" value="EXONUCLEASE 1"/>
    <property type="match status" value="1"/>
</dbReference>
<dbReference type="Pfam" id="PF00752">
    <property type="entry name" value="XPG_N"/>
    <property type="match status" value="1"/>
</dbReference>
<keyword evidence="3 11" id="KW-0540">Nuclease</keyword>
<dbReference type="InterPro" id="IPR008918">
    <property type="entry name" value="HhH2"/>
</dbReference>
<evidence type="ECO:0000256" key="9">
    <source>
        <dbReference type="ARBA" id="ARBA00023204"/>
    </source>
</evidence>
<dbReference type="EMBL" id="QKXF01000098">
    <property type="protein sequence ID" value="RQM17319.1"/>
    <property type="molecule type" value="Genomic_DNA"/>
</dbReference>
<keyword evidence="11" id="KW-0238">DNA-binding</keyword>
<evidence type="ECO:0000256" key="8">
    <source>
        <dbReference type="ARBA" id="ARBA00023128"/>
    </source>
</evidence>
<dbReference type="GO" id="GO:0006281">
    <property type="term" value="P:DNA repair"/>
    <property type="evidence" value="ECO:0007669"/>
    <property type="project" value="UniProtKB-UniRule"/>
</dbReference>
<feature type="domain" description="XPG-I" evidence="12">
    <location>
        <begin position="75"/>
        <end position="132"/>
    </location>
</feature>
<accession>A0A3R7WTA3</accession>
<dbReference type="InterPro" id="IPR029060">
    <property type="entry name" value="PIN-like_dom_sf"/>
</dbReference>
<keyword evidence="10 11" id="KW-0539">Nucleus</keyword>
<dbReference type="Pfam" id="PF00867">
    <property type="entry name" value="XPG_I"/>
    <property type="match status" value="1"/>
</dbReference>
<dbReference type="VEuPathDB" id="FungiDB:DD237_001098"/>
<organism evidence="13 14">
    <name type="scientific">Peronospora effusa</name>
    <dbReference type="NCBI Taxonomy" id="542832"/>
    <lineage>
        <taxon>Eukaryota</taxon>
        <taxon>Sar</taxon>
        <taxon>Stramenopiles</taxon>
        <taxon>Oomycota</taxon>
        <taxon>Peronosporomycetes</taxon>
        <taxon>Peronosporales</taxon>
        <taxon>Peronosporaceae</taxon>
        <taxon>Peronospora</taxon>
    </lineage>
</organism>
<dbReference type="SMART" id="SM00484">
    <property type="entry name" value="XPGI"/>
    <property type="match status" value="1"/>
</dbReference>
<dbReference type="PANTHER" id="PTHR11081">
    <property type="entry name" value="FLAP ENDONUCLEASE FAMILY MEMBER"/>
    <property type="match status" value="1"/>
</dbReference>
<dbReference type="InterPro" id="IPR019974">
    <property type="entry name" value="XPG_CS"/>
</dbReference>
<gene>
    <name evidence="13" type="ORF">DD237_001098</name>
</gene>
<dbReference type="FunFam" id="1.10.150.20:FF:000011">
    <property type="entry name" value="exonuclease 1"/>
    <property type="match status" value="1"/>
</dbReference>
<dbReference type="EC" id="3.1.-.-" evidence="11"/>
<keyword evidence="2" id="KW-0597">Phosphoprotein</keyword>
<dbReference type="PROSITE" id="PS00841">
    <property type="entry name" value="XPG_1"/>
    <property type="match status" value="1"/>
</dbReference>
<dbReference type="PRINTS" id="PR00853">
    <property type="entry name" value="XPGRADSUPER"/>
</dbReference>
<name>A0A3R7WTA3_9STRA</name>
<comment type="caution">
    <text evidence="13">The sequence shown here is derived from an EMBL/GenBank/DDBJ whole genome shotgun (WGS) entry which is preliminary data.</text>
</comment>
<comment type="similarity">
    <text evidence="11">Belongs to the XPG/RAD2 endonuclease family. EXO1 subfamily.</text>
</comment>
<sequence>MSPSMQERLWLYKGAQLQGHNITPVFVFDGAPLPAKAQENAARSRSRADWKLKAKNLLQERQEEQDGRAVFLACADAQLAFLSRHKHVDVVISDDLDCVPYGVKTVLFKLTLNEWCSELKRKSLGANEELSFVGWIEEMQFILFCVLAGCDYCPSVRGVGIFTAFKLVNQYKTPKEVLEALQQQRESLVPEDFAKHFYSAILTYRHQLVFDPRDMKLKMLCPLGISKDILQRVDKGLSFLGNLELRDDIVASIASGHIHPVTHESYAWKDTAAAVLLETEVVANHKRSTRSLTSFEAVE</sequence>
<dbReference type="Gene3D" id="3.40.50.1010">
    <property type="entry name" value="5'-nuclease"/>
    <property type="match status" value="2"/>
</dbReference>
<evidence type="ECO:0000256" key="3">
    <source>
        <dbReference type="ARBA" id="ARBA00022722"/>
    </source>
</evidence>
<evidence type="ECO:0000256" key="6">
    <source>
        <dbReference type="ARBA" id="ARBA00022801"/>
    </source>
</evidence>
<dbReference type="InterPro" id="IPR036279">
    <property type="entry name" value="5-3_exonuclease_C_sf"/>
</dbReference>
<comment type="cofactor">
    <cofactor evidence="11">
        <name>Mg(2+)</name>
        <dbReference type="ChEBI" id="CHEBI:18420"/>
    </cofactor>
    <text evidence="11">Binds 2 magnesium ions per subunit. They probably participate in the reaction catalyzed by the enzyme. May bind an additional third magnesium ion after substrate binding.</text>
</comment>
<dbReference type="GO" id="GO:0046872">
    <property type="term" value="F:metal ion binding"/>
    <property type="evidence" value="ECO:0007669"/>
    <property type="project" value="UniProtKB-UniRule"/>
</dbReference>
<comment type="subcellular location">
    <subcellularLocation>
        <location evidence="1 11">Nucleus</location>
    </subcellularLocation>
</comment>
<evidence type="ECO:0000256" key="1">
    <source>
        <dbReference type="ARBA" id="ARBA00004123"/>
    </source>
</evidence>
<protein>
    <recommendedName>
        <fullName evidence="11">Exonuclease 1</fullName>
        <ecNumber evidence="11">3.1.-.-</ecNumber>
    </recommendedName>
</protein>
<evidence type="ECO:0000256" key="5">
    <source>
        <dbReference type="ARBA" id="ARBA00022763"/>
    </source>
</evidence>
<dbReference type="GO" id="GO:0017108">
    <property type="term" value="F:5'-flap endonuclease activity"/>
    <property type="evidence" value="ECO:0007669"/>
    <property type="project" value="TreeGrafter"/>
</dbReference>
<dbReference type="InterPro" id="IPR006084">
    <property type="entry name" value="XPG/Rad2"/>
</dbReference>
<keyword evidence="5 11" id="KW-0227">DNA damage</keyword>
<comment type="function">
    <text evidence="11">5'-&gt;3' double-stranded DNA exonuclease which may also possess a cryptic 3'-&gt;5' double-stranded DNA exonuclease activity. Functions in DNA mismatch repair.</text>
</comment>
<keyword evidence="11" id="KW-0228">DNA excision</keyword>
<dbReference type="SUPFAM" id="SSF47807">
    <property type="entry name" value="5' to 3' exonuclease, C-terminal subdomain"/>
    <property type="match status" value="1"/>
</dbReference>
<keyword evidence="9 11" id="KW-0234">DNA repair</keyword>
<proteinExistence type="inferred from homology"/>
<keyword evidence="6 11" id="KW-0378">Hydrolase</keyword>
<evidence type="ECO:0000256" key="10">
    <source>
        <dbReference type="ARBA" id="ARBA00023242"/>
    </source>
</evidence>
<dbReference type="GO" id="GO:0003677">
    <property type="term" value="F:DNA binding"/>
    <property type="evidence" value="ECO:0007669"/>
    <property type="project" value="UniProtKB-UniRule"/>
</dbReference>
<dbReference type="Proteomes" id="UP000286097">
    <property type="component" value="Unassembled WGS sequence"/>
</dbReference>
<evidence type="ECO:0000256" key="11">
    <source>
        <dbReference type="RuleBase" id="RU910737"/>
    </source>
</evidence>
<reference evidence="13 14" key="1">
    <citation type="submission" date="2018-06" db="EMBL/GenBank/DDBJ databases">
        <title>Comparative genomics of downy mildews reveals potential adaptations to biotrophy.</title>
        <authorList>
            <person name="Fletcher K."/>
            <person name="Klosterman S.J."/>
            <person name="Derevnina L."/>
            <person name="Martin F."/>
            <person name="Koike S."/>
            <person name="Reyes Chin-Wo S."/>
            <person name="Mou B."/>
            <person name="Michelmore R."/>
        </authorList>
    </citation>
    <scope>NUCLEOTIDE SEQUENCE [LARGE SCALE GENOMIC DNA]</scope>
    <source>
        <strain evidence="13 14">R13</strain>
    </source>
</reference>
<keyword evidence="8" id="KW-0496">Mitochondrion</keyword>
<evidence type="ECO:0000256" key="4">
    <source>
        <dbReference type="ARBA" id="ARBA00022723"/>
    </source>
</evidence>
<dbReference type="CDD" id="cd09901">
    <property type="entry name" value="H3TH_FEN1-like"/>
    <property type="match status" value="1"/>
</dbReference>
<evidence type="ECO:0000256" key="2">
    <source>
        <dbReference type="ARBA" id="ARBA00022553"/>
    </source>
</evidence>
<evidence type="ECO:0000259" key="12">
    <source>
        <dbReference type="SMART" id="SM00484"/>
    </source>
</evidence>
<keyword evidence="11" id="KW-0269">Exonuclease</keyword>
<evidence type="ECO:0000313" key="14">
    <source>
        <dbReference type="Proteomes" id="UP000286097"/>
    </source>
</evidence>
<keyword evidence="7 11" id="KW-0460">Magnesium</keyword>
<keyword evidence="4 11" id="KW-0479">Metal-binding</keyword>
<keyword evidence="11" id="KW-0267">Excision nuclease</keyword>
<dbReference type="GO" id="GO:0035312">
    <property type="term" value="F:5'-3' DNA exonuclease activity"/>
    <property type="evidence" value="ECO:0007669"/>
    <property type="project" value="UniProtKB-UniRule"/>
</dbReference>
<dbReference type="SMART" id="SM00279">
    <property type="entry name" value="HhH2"/>
    <property type="match status" value="1"/>
</dbReference>
<evidence type="ECO:0000313" key="13">
    <source>
        <dbReference type="EMBL" id="RQM17319.1"/>
    </source>
</evidence>
<dbReference type="GO" id="GO:0005634">
    <property type="term" value="C:nucleus"/>
    <property type="evidence" value="ECO:0007669"/>
    <property type="project" value="UniProtKB-SubCell"/>
</dbReference>
<evidence type="ECO:0000256" key="7">
    <source>
        <dbReference type="ARBA" id="ARBA00022842"/>
    </source>
</evidence>
<dbReference type="Gene3D" id="1.10.150.20">
    <property type="entry name" value="5' to 3' exonuclease, C-terminal subdomain"/>
    <property type="match status" value="1"/>
</dbReference>
<dbReference type="InterPro" id="IPR006085">
    <property type="entry name" value="XPG_DNA_repair_N"/>
</dbReference>
<dbReference type="SUPFAM" id="SSF88723">
    <property type="entry name" value="PIN domain-like"/>
    <property type="match status" value="1"/>
</dbReference>